<dbReference type="GO" id="GO:0005886">
    <property type="term" value="C:plasma membrane"/>
    <property type="evidence" value="ECO:0007669"/>
    <property type="project" value="UniProtKB-SubCell"/>
</dbReference>
<keyword evidence="5 6" id="KW-0472">Membrane</keyword>
<evidence type="ECO:0000256" key="6">
    <source>
        <dbReference type="SAM" id="Phobius"/>
    </source>
</evidence>
<gene>
    <name evidence="8" type="ORF">UFOPK2106_00597</name>
</gene>
<dbReference type="AlphaFoldDB" id="A0A6J6JJV7"/>
<protein>
    <submittedName>
        <fullName evidence="8">Unannotated protein</fullName>
    </submittedName>
</protein>
<reference evidence="8" key="1">
    <citation type="submission" date="2020-05" db="EMBL/GenBank/DDBJ databases">
        <authorList>
            <person name="Chiriac C."/>
            <person name="Salcher M."/>
            <person name="Ghai R."/>
            <person name="Kavagutti S V."/>
        </authorList>
    </citation>
    <scope>NUCLEOTIDE SEQUENCE</scope>
</reference>
<sequence>MSRPLNPASLPAIAKALKLFKVSSFITGGFLLLLMITWGIRRLEVVTNGAMVGYDLWAFGPNGLITLEPYLNEGQGLPETGLNLTVAILVIHGWLYVLYLFADFRMWTLMRWSFLRFLIIASGGIIPFLSFYTERRYAKIAQEEMRKAGWDGKD</sequence>
<dbReference type="Pfam" id="PF12823">
    <property type="entry name" value="DUF3817"/>
    <property type="match status" value="1"/>
</dbReference>
<dbReference type="EMBL" id="CAEZVS010000076">
    <property type="protein sequence ID" value="CAB4636835.1"/>
    <property type="molecule type" value="Genomic_DNA"/>
</dbReference>
<keyword evidence="3 6" id="KW-0812">Transmembrane</keyword>
<dbReference type="NCBIfam" id="TIGR03954">
    <property type="entry name" value="integ_memb_HG"/>
    <property type="match status" value="1"/>
</dbReference>
<keyword evidence="4 6" id="KW-1133">Transmembrane helix</keyword>
<organism evidence="8">
    <name type="scientific">freshwater metagenome</name>
    <dbReference type="NCBI Taxonomy" id="449393"/>
    <lineage>
        <taxon>unclassified sequences</taxon>
        <taxon>metagenomes</taxon>
        <taxon>ecological metagenomes</taxon>
    </lineage>
</organism>
<feature type="transmembrane region" description="Helical" evidence="6">
    <location>
        <begin position="20"/>
        <end position="40"/>
    </location>
</feature>
<evidence type="ECO:0000256" key="1">
    <source>
        <dbReference type="ARBA" id="ARBA00004651"/>
    </source>
</evidence>
<accession>A0A6J6JJV7</accession>
<evidence type="ECO:0000256" key="2">
    <source>
        <dbReference type="ARBA" id="ARBA00022475"/>
    </source>
</evidence>
<feature type="domain" description="DUF3817" evidence="7">
    <location>
        <begin position="17"/>
        <end position="138"/>
    </location>
</feature>
<evidence type="ECO:0000313" key="8">
    <source>
        <dbReference type="EMBL" id="CAB4636835.1"/>
    </source>
</evidence>
<proteinExistence type="predicted"/>
<evidence type="ECO:0000256" key="4">
    <source>
        <dbReference type="ARBA" id="ARBA00022989"/>
    </source>
</evidence>
<feature type="transmembrane region" description="Helical" evidence="6">
    <location>
        <begin position="114"/>
        <end position="132"/>
    </location>
</feature>
<name>A0A6J6JJV7_9ZZZZ</name>
<dbReference type="InterPro" id="IPR023845">
    <property type="entry name" value="DUF3817_TM"/>
</dbReference>
<evidence type="ECO:0000256" key="5">
    <source>
        <dbReference type="ARBA" id="ARBA00023136"/>
    </source>
</evidence>
<evidence type="ECO:0000259" key="7">
    <source>
        <dbReference type="Pfam" id="PF12823"/>
    </source>
</evidence>
<feature type="transmembrane region" description="Helical" evidence="6">
    <location>
        <begin position="81"/>
        <end position="102"/>
    </location>
</feature>
<comment type="subcellular location">
    <subcellularLocation>
        <location evidence="1">Cell membrane</location>
        <topology evidence="1">Multi-pass membrane protein</topology>
    </subcellularLocation>
</comment>
<evidence type="ECO:0000256" key="3">
    <source>
        <dbReference type="ARBA" id="ARBA00022692"/>
    </source>
</evidence>
<keyword evidence="2" id="KW-1003">Cell membrane</keyword>